<proteinExistence type="predicted"/>
<evidence type="ECO:0000313" key="2">
    <source>
        <dbReference type="Proteomes" id="UP000032247"/>
    </source>
</evidence>
<dbReference type="PATRIC" id="fig|1423.173.peg.2303"/>
<organism evidence="1 2">
    <name type="scientific">Bacillus subtilis</name>
    <dbReference type="NCBI Taxonomy" id="1423"/>
    <lineage>
        <taxon>Bacteria</taxon>
        <taxon>Bacillati</taxon>
        <taxon>Bacillota</taxon>
        <taxon>Bacilli</taxon>
        <taxon>Bacillales</taxon>
        <taxon>Bacillaceae</taxon>
        <taxon>Bacillus</taxon>
    </lineage>
</organism>
<dbReference type="EMBL" id="JXBC01000003">
    <property type="protein sequence ID" value="KIU11649.1"/>
    <property type="molecule type" value="Genomic_DNA"/>
</dbReference>
<protein>
    <submittedName>
        <fullName evidence="1">Uncharacterized protein</fullName>
    </submittedName>
</protein>
<reference evidence="1 2" key="1">
    <citation type="submission" date="2014-12" db="EMBL/GenBank/DDBJ databases">
        <title>Comparative genome analysis of Bacillus coagulans HM-08, Clostridium butyricum HM-68, Bacillus subtilis HM-66 and Bacillus licheniformis BL-09.</title>
        <authorList>
            <person name="Zhang H."/>
        </authorList>
    </citation>
    <scope>NUCLEOTIDE SEQUENCE [LARGE SCALE GENOMIC DNA]</scope>
    <source>
        <strain evidence="1 2">HM-66</strain>
    </source>
</reference>
<evidence type="ECO:0000313" key="1">
    <source>
        <dbReference type="EMBL" id="KIU11649.1"/>
    </source>
</evidence>
<comment type="caution">
    <text evidence="1">The sequence shown here is derived from an EMBL/GenBank/DDBJ whole genome shotgun (WGS) entry which is preliminary data.</text>
</comment>
<gene>
    <name evidence="1" type="ORF">SC09_Contig24orf00713</name>
</gene>
<accession>A0A0D1JGK6</accession>
<sequence>MSAFLFIGKIIMTGVHSVESLFSCQKELVFQHITSHKITFSLFDYRFFFFYNMR</sequence>
<name>A0A0D1JGK6_BACIU</name>
<dbReference type="AlphaFoldDB" id="A0A0D1JGK6"/>
<dbReference type="Proteomes" id="UP000032247">
    <property type="component" value="Unassembled WGS sequence"/>
</dbReference>